<proteinExistence type="predicted"/>
<evidence type="ECO:0008006" key="3">
    <source>
        <dbReference type="Google" id="ProtNLM"/>
    </source>
</evidence>
<organism evidence="1 2">
    <name type="scientific">Actomonas aquatica</name>
    <dbReference type="NCBI Taxonomy" id="2866162"/>
    <lineage>
        <taxon>Bacteria</taxon>
        <taxon>Pseudomonadati</taxon>
        <taxon>Verrucomicrobiota</taxon>
        <taxon>Opitutia</taxon>
        <taxon>Opitutales</taxon>
        <taxon>Opitutaceae</taxon>
        <taxon>Actomonas</taxon>
    </lineage>
</organism>
<sequence>MTSDTCVTIVPYFKIKPGQADAFRAHCQKFVARTETEPKALFYGFSFDGDNAHCREGYVDAEGLLHHLEHVQDLIAESGNYADTVRLELHGPAPELAKLREPLKDMPAQWFTLEYGFRK</sequence>
<protein>
    <recommendedName>
        <fullName evidence="3">ABM domain-containing protein</fullName>
    </recommendedName>
</protein>
<dbReference type="RefSeq" id="WP_221032664.1">
    <property type="nucleotide sequence ID" value="NZ_CP139781.1"/>
</dbReference>
<gene>
    <name evidence="1" type="ORF">K1X11_013615</name>
</gene>
<dbReference type="Proteomes" id="UP000738431">
    <property type="component" value="Chromosome"/>
</dbReference>
<name>A0ABZ1C6A8_9BACT</name>
<reference evidence="1 2" key="1">
    <citation type="submission" date="2023-12" db="EMBL/GenBank/DDBJ databases">
        <title>Description of an unclassified Opitutus bacterium of Verrucomicrobiota.</title>
        <authorList>
            <person name="Zhang D.-F."/>
        </authorList>
    </citation>
    <scope>NUCLEOTIDE SEQUENCE [LARGE SCALE GENOMIC DNA]</scope>
    <source>
        <strain evidence="1 2">WL0086</strain>
    </source>
</reference>
<accession>A0ABZ1C6A8</accession>
<evidence type="ECO:0000313" key="1">
    <source>
        <dbReference type="EMBL" id="WRQ85845.1"/>
    </source>
</evidence>
<dbReference type="EMBL" id="CP139781">
    <property type="protein sequence ID" value="WRQ85845.1"/>
    <property type="molecule type" value="Genomic_DNA"/>
</dbReference>
<keyword evidence="2" id="KW-1185">Reference proteome</keyword>
<evidence type="ECO:0000313" key="2">
    <source>
        <dbReference type="Proteomes" id="UP000738431"/>
    </source>
</evidence>
<dbReference type="Gene3D" id="3.30.70.100">
    <property type="match status" value="1"/>
</dbReference>
<dbReference type="SUPFAM" id="SSF54909">
    <property type="entry name" value="Dimeric alpha+beta barrel"/>
    <property type="match status" value="1"/>
</dbReference>
<dbReference type="InterPro" id="IPR011008">
    <property type="entry name" value="Dimeric_a/b-barrel"/>
</dbReference>